<feature type="region of interest" description="Disordered" evidence="1">
    <location>
        <begin position="99"/>
        <end position="120"/>
    </location>
</feature>
<gene>
    <name evidence="2" type="ORF">JCM7686_pAMI5p156</name>
</gene>
<proteinExistence type="predicted"/>
<keyword evidence="2" id="KW-0614">Plasmid</keyword>
<dbReference type="PATRIC" id="fig|1367847.3.peg.4191"/>
<dbReference type="RefSeq" id="WP_020952993.1">
    <property type="nucleotide sequence ID" value="NC_022043.1"/>
</dbReference>
<accession>S5Y150</accession>
<protein>
    <recommendedName>
        <fullName evidence="4">DUF2946 domain-containing protein</fullName>
    </recommendedName>
</protein>
<evidence type="ECO:0008006" key="4">
    <source>
        <dbReference type="Google" id="ProtNLM"/>
    </source>
</evidence>
<dbReference type="EMBL" id="CP006653">
    <property type="protein sequence ID" value="AGT11222.1"/>
    <property type="molecule type" value="Genomic_DNA"/>
</dbReference>
<name>S5Y150_PARAH</name>
<evidence type="ECO:0000256" key="1">
    <source>
        <dbReference type="SAM" id="MobiDB-lite"/>
    </source>
</evidence>
<evidence type="ECO:0000313" key="2">
    <source>
        <dbReference type="EMBL" id="AGT11222.1"/>
    </source>
</evidence>
<dbReference type="AlphaFoldDB" id="S5Y150"/>
<evidence type="ECO:0000313" key="3">
    <source>
        <dbReference type="Proteomes" id="UP000015480"/>
    </source>
</evidence>
<geneLocation type="plasmid" evidence="2 3">
    <name>pAMI5</name>
</geneLocation>
<organism evidence="2 3">
    <name type="scientific">Paracoccus aminophilus JCM 7686</name>
    <dbReference type="NCBI Taxonomy" id="1367847"/>
    <lineage>
        <taxon>Bacteria</taxon>
        <taxon>Pseudomonadati</taxon>
        <taxon>Pseudomonadota</taxon>
        <taxon>Alphaproteobacteria</taxon>
        <taxon>Rhodobacterales</taxon>
        <taxon>Paracoccaceae</taxon>
        <taxon>Paracoccus</taxon>
    </lineage>
</organism>
<keyword evidence="3" id="KW-1185">Reference proteome</keyword>
<dbReference type="HOGENOM" id="CLU_2047412_0_0_5"/>
<reference evidence="2 3" key="1">
    <citation type="journal article" date="2014" name="BMC Genomics">
        <title>Architecture and functions of a multipartite genome of the methylotrophic bacterium Paracoccus aminophilus JCM 7686, containing primary and secondary chromids.</title>
        <authorList>
            <person name="Dziewit L."/>
            <person name="Czarnecki J."/>
            <person name="Wibberg D."/>
            <person name="Radlinska M."/>
            <person name="Mrozek P."/>
            <person name="Szymczak M."/>
            <person name="Schluter A."/>
            <person name="Puhler A."/>
            <person name="Bartosik D."/>
        </authorList>
    </citation>
    <scope>NUCLEOTIDE SEQUENCE [LARGE SCALE GENOMIC DNA]</scope>
    <source>
        <strain evidence="2">JCM 7686</strain>
        <plasmid evidence="3">Plasmid pAMI5</plasmid>
    </source>
</reference>
<dbReference type="Proteomes" id="UP000015480">
    <property type="component" value="Plasmid pAMI5"/>
</dbReference>
<dbReference type="KEGG" id="pami:JCM7686_pAMI5p156"/>
<sequence length="120" mass="12676">MLWTGPLRPLCLALIALVALALGAVGGAHRVPSLESLQLQAYSAQGLSVDLCGHGDDQAPAIQGCPVCTLVGQAVLPPQGESLIAHERRFYRVTYLPEAEQAAHRPRDPANLQRGPPLPA</sequence>